<dbReference type="AlphaFoldDB" id="A0A1W1Y265"/>
<dbReference type="InterPro" id="IPR050483">
    <property type="entry name" value="CoA-transferase_III_domain"/>
</dbReference>
<keyword evidence="1 2" id="KW-0808">Transferase</keyword>
<dbReference type="InterPro" id="IPR023606">
    <property type="entry name" value="CoA-Trfase_III_dom_1_sf"/>
</dbReference>
<evidence type="ECO:0000256" key="1">
    <source>
        <dbReference type="ARBA" id="ARBA00022679"/>
    </source>
</evidence>
<evidence type="ECO:0000313" key="3">
    <source>
        <dbReference type="Proteomes" id="UP000192708"/>
    </source>
</evidence>
<accession>A0A1W1Y265</accession>
<dbReference type="Pfam" id="PF02515">
    <property type="entry name" value="CoA_transf_3"/>
    <property type="match status" value="1"/>
</dbReference>
<dbReference type="Gene3D" id="3.40.50.10540">
    <property type="entry name" value="Crotonobetainyl-coa:carnitine coa-transferase, domain 1"/>
    <property type="match status" value="2"/>
</dbReference>
<protein>
    <submittedName>
        <fullName evidence="2">Formyl-CoA transferase</fullName>
    </submittedName>
</protein>
<dbReference type="InterPro" id="IPR003673">
    <property type="entry name" value="CoA-Trfase_fam_III"/>
</dbReference>
<dbReference type="OrthoDB" id="5294844at2"/>
<gene>
    <name evidence="2" type="ORF">SAMN06296008_101111</name>
</gene>
<organism evidence="2 3">
    <name type="scientific">Polynucleobacter kasalickyi</name>
    <dbReference type="NCBI Taxonomy" id="1938817"/>
    <lineage>
        <taxon>Bacteria</taxon>
        <taxon>Pseudomonadati</taxon>
        <taxon>Pseudomonadota</taxon>
        <taxon>Betaproteobacteria</taxon>
        <taxon>Burkholderiales</taxon>
        <taxon>Burkholderiaceae</taxon>
        <taxon>Polynucleobacter</taxon>
    </lineage>
</organism>
<dbReference type="GO" id="GO:0008410">
    <property type="term" value="F:CoA-transferase activity"/>
    <property type="evidence" value="ECO:0007669"/>
    <property type="project" value="TreeGrafter"/>
</dbReference>
<dbReference type="STRING" id="1938817.SAMN06296008_101111"/>
<name>A0A1W1Y265_9BURK</name>
<proteinExistence type="predicted"/>
<dbReference type="PANTHER" id="PTHR48207:SF3">
    <property type="entry name" value="SUCCINATE--HYDROXYMETHYLGLUTARATE COA-TRANSFERASE"/>
    <property type="match status" value="1"/>
</dbReference>
<dbReference type="EMBL" id="FWXJ01000001">
    <property type="protein sequence ID" value="SMC30242.1"/>
    <property type="molecule type" value="Genomic_DNA"/>
</dbReference>
<dbReference type="PANTHER" id="PTHR48207">
    <property type="entry name" value="SUCCINATE--HYDROXYMETHYLGLUTARATE COA-TRANSFERASE"/>
    <property type="match status" value="1"/>
</dbReference>
<dbReference type="SUPFAM" id="SSF89796">
    <property type="entry name" value="CoA-transferase family III (CaiB/BaiF)"/>
    <property type="match status" value="1"/>
</dbReference>
<evidence type="ECO:0000313" key="2">
    <source>
        <dbReference type="EMBL" id="SMC30242.1"/>
    </source>
</evidence>
<dbReference type="RefSeq" id="WP_084281910.1">
    <property type="nucleotide sequence ID" value="NZ_FWXJ01000001.1"/>
</dbReference>
<dbReference type="Proteomes" id="UP000192708">
    <property type="component" value="Unassembled WGS sequence"/>
</dbReference>
<reference evidence="2 3" key="1">
    <citation type="submission" date="2017-04" db="EMBL/GenBank/DDBJ databases">
        <authorList>
            <person name="Afonso C.L."/>
            <person name="Miller P.J."/>
            <person name="Scott M.A."/>
            <person name="Spackman E."/>
            <person name="Goraichik I."/>
            <person name="Dimitrov K.M."/>
            <person name="Suarez D.L."/>
            <person name="Swayne D.E."/>
        </authorList>
    </citation>
    <scope>NUCLEOTIDE SEQUENCE [LARGE SCALE GENOMIC DNA]</scope>
    <source>
        <strain evidence="2 3">VK13</strain>
    </source>
</reference>
<keyword evidence="3" id="KW-1185">Reference proteome</keyword>
<sequence>MSLPLEGIKVIELGNFIAGPFCGMLLGDMGAEVIKVERPKNGDQTRAMPPMVNGHSASFAALNRNKKSLVLDLKQAEAIEILKKLVKESDVFLENNRPGVLEKLGLGAADLKAINPNIVYVSASGFGQTGPHRKRAGVNLIVEAFSGTLSVTGAPGEMPMRPGIQTADIFGALFATYAALSGLISVLKGRGGKVADVSLVEASIAAAAWETAYYLATNDVPERMGNQHRLNTPYQLFETVDQEYLAIGTPNDELFRRFMVALELSEHLTDQRFSSYVLRKENEAHLLAIVEPAVSRRASDELEALLMQAGVPCARMNNIKEVFEDPHIIDRKVAVDIEHPVMGKMKAVRNPVLFEEGSPTIRLHAPSLGEHSAEILQELGYTADQIQTYAQQGVVLLHQPQH</sequence>